<accession>A0ABS7FZT3</accession>
<dbReference type="RefSeq" id="WP_220168346.1">
    <property type="nucleotide sequence ID" value="NZ_JAIBOA010000014.1"/>
</dbReference>
<evidence type="ECO:0000313" key="2">
    <source>
        <dbReference type="Proteomes" id="UP000774570"/>
    </source>
</evidence>
<keyword evidence="2" id="KW-1185">Reference proteome</keyword>
<organism evidence="1 2">
    <name type="scientific">Actinomadura parmotrematis</name>
    <dbReference type="NCBI Taxonomy" id="2864039"/>
    <lineage>
        <taxon>Bacteria</taxon>
        <taxon>Bacillati</taxon>
        <taxon>Actinomycetota</taxon>
        <taxon>Actinomycetes</taxon>
        <taxon>Streptosporangiales</taxon>
        <taxon>Thermomonosporaceae</taxon>
        <taxon>Actinomadura</taxon>
    </lineage>
</organism>
<sequence>MSDDLALPGALAEVAAVGFEWEWDEETDEGRGVDFEVYERIEEPARTAWWFRLWTGNPEVDGAQFRFFGTTGAGDYVGFWLVRPGAALVEQPVVYIGSEGERDVIAKDLGDLLWVFAAGLGPAEVEEGGSAEPHAGFRAIAERYAPGRERSPEAIVAAAREEFPGFHEHIAALIR</sequence>
<protein>
    <submittedName>
        <fullName evidence="1">SMI1/KNR4 family protein</fullName>
    </submittedName>
</protein>
<reference evidence="1 2" key="1">
    <citation type="submission" date="2021-07" db="EMBL/GenBank/DDBJ databases">
        <title>Actinomadura sp. PM05-2 isolated from lichen.</title>
        <authorList>
            <person name="Somphong A."/>
            <person name="Phongsopitanun W."/>
            <person name="Tanasupawat S."/>
            <person name="Peongsungnone V."/>
        </authorList>
    </citation>
    <scope>NUCLEOTIDE SEQUENCE [LARGE SCALE GENOMIC DNA]</scope>
    <source>
        <strain evidence="1 2">PM05-2</strain>
    </source>
</reference>
<proteinExistence type="predicted"/>
<gene>
    <name evidence="1" type="ORF">K1Y72_22265</name>
</gene>
<comment type="caution">
    <text evidence="1">The sequence shown here is derived from an EMBL/GenBank/DDBJ whole genome shotgun (WGS) entry which is preliminary data.</text>
</comment>
<evidence type="ECO:0000313" key="1">
    <source>
        <dbReference type="EMBL" id="MBW8485124.1"/>
    </source>
</evidence>
<name>A0ABS7FZT3_9ACTN</name>
<dbReference type="EMBL" id="JAIBOA010000014">
    <property type="protein sequence ID" value="MBW8485124.1"/>
    <property type="molecule type" value="Genomic_DNA"/>
</dbReference>
<dbReference type="Proteomes" id="UP000774570">
    <property type="component" value="Unassembled WGS sequence"/>
</dbReference>